<organism evidence="1 2">
    <name type="scientific">Ilex paraguariensis</name>
    <name type="common">yerba mate</name>
    <dbReference type="NCBI Taxonomy" id="185542"/>
    <lineage>
        <taxon>Eukaryota</taxon>
        <taxon>Viridiplantae</taxon>
        <taxon>Streptophyta</taxon>
        <taxon>Embryophyta</taxon>
        <taxon>Tracheophyta</taxon>
        <taxon>Spermatophyta</taxon>
        <taxon>Magnoliopsida</taxon>
        <taxon>eudicotyledons</taxon>
        <taxon>Gunneridae</taxon>
        <taxon>Pentapetalae</taxon>
        <taxon>asterids</taxon>
        <taxon>campanulids</taxon>
        <taxon>Aquifoliales</taxon>
        <taxon>Aquifoliaceae</taxon>
        <taxon>Ilex</taxon>
    </lineage>
</organism>
<proteinExistence type="predicted"/>
<evidence type="ECO:0000313" key="2">
    <source>
        <dbReference type="Proteomes" id="UP001642360"/>
    </source>
</evidence>
<protein>
    <recommendedName>
        <fullName evidence="3">Membrane-associated kinase regulator 4</fullName>
    </recommendedName>
</protein>
<name>A0ABC8U468_9AQUA</name>
<keyword evidence="2" id="KW-1185">Reference proteome</keyword>
<evidence type="ECO:0000313" key="1">
    <source>
        <dbReference type="EMBL" id="CAK9176543.1"/>
    </source>
</evidence>
<gene>
    <name evidence="1" type="ORF">ILEXP_LOCUS46395</name>
</gene>
<dbReference type="PANTHER" id="PTHR33312:SF5">
    <property type="entry name" value="MEMBRANE-ASSOCIATED KINASE REGULATOR 4-RELATED"/>
    <property type="match status" value="1"/>
</dbReference>
<dbReference type="InterPro" id="IPR039620">
    <property type="entry name" value="BKI1/MAKR1/3/4"/>
</dbReference>
<comment type="caution">
    <text evidence="1">The sequence shown here is derived from an EMBL/GenBank/DDBJ whole genome shotgun (WGS) entry which is preliminary data.</text>
</comment>
<reference evidence="1 2" key="1">
    <citation type="submission" date="2024-02" db="EMBL/GenBank/DDBJ databases">
        <authorList>
            <person name="Vignale AGUSTIN F."/>
            <person name="Sosa J E."/>
            <person name="Modenutti C."/>
        </authorList>
    </citation>
    <scope>NUCLEOTIDE SEQUENCE [LARGE SCALE GENOMIC DNA]</scope>
</reference>
<accession>A0ABC8U468</accession>
<dbReference type="Proteomes" id="UP001642360">
    <property type="component" value="Unassembled WGS sequence"/>
</dbReference>
<dbReference type="PANTHER" id="PTHR33312">
    <property type="entry name" value="MEMBRANE-ASSOCIATED KINASE REGULATOR 4-RELATED"/>
    <property type="match status" value="1"/>
</dbReference>
<sequence length="658" mass="74204">MAESILSYDHEDEDYIDIELSSHSNLFCHSKSSPPHPLEFEFQMFSSSSERDTTTSPADELFYKGQLLPLHLPPRLQMVEKLLHHSNSYHNKSDITIDEFFSTPLTTNTNTTPIANTPFESCNISPSDSCQVSRELSPDEYFLEYSTVSNNFIGENPKKSWTEKLKLIKQSSIGSKLKASRTYLKSLFSKSGCSDESTAATPRKFDDESFPKAKDCVNKYARVPKMKTPFGQIQRERNQMSMRSFNKEKIAEDGHGHHRRSFSVALKRFSMTKSSSFSLSSSGSSSSSLSDSKRLHELQIINRSCSTNEDYIDIELSSHSNLFCHSKSSPPHPLEFEFQMFSSSSERDTTTSPADELFYKGQLLPLHLPPRLQMVEKLLHHSNSYHNKSDITIDEFFSTPLTTNTNTTPIANTPFESCNISPSDSCQVSRELSPDEYFLEYSTVSNNFIGENPKKSWTEKLKLIKQSSIGSKLKASRTYLKSLFSKSGCSDESTAATPRKFDDESFPKAKDCVNKYARVPKMKTPFGQIQRERNQMSMRSFNKEKIAEDGHGHHRRSFSVALKRFSTTKSSSFSLSSSGSSSSSLSDSKRLHELQIINRSCSTSMSEFENSIQAAIAHCKRAQQQFCSRKTANEIGYCSLSASRIVCEDQARPGLCRG</sequence>
<dbReference type="EMBL" id="CAUOFW020006835">
    <property type="protein sequence ID" value="CAK9176543.1"/>
    <property type="molecule type" value="Genomic_DNA"/>
</dbReference>
<evidence type="ECO:0008006" key="3">
    <source>
        <dbReference type="Google" id="ProtNLM"/>
    </source>
</evidence>
<dbReference type="AlphaFoldDB" id="A0ABC8U468"/>